<dbReference type="InterPro" id="IPR014718">
    <property type="entry name" value="GH-type_carb-bd"/>
</dbReference>
<evidence type="ECO:0000313" key="1">
    <source>
        <dbReference type="EMBL" id="MCK2034926.1"/>
    </source>
</evidence>
<evidence type="ECO:0000313" key="2">
    <source>
        <dbReference type="Proteomes" id="UP001300096"/>
    </source>
</evidence>
<reference evidence="1 2" key="1">
    <citation type="submission" date="2021-06" db="EMBL/GenBank/DDBJ databases">
        <title>Genome-based taxonomic framework of Microbacterium strains isolated from marine environment, the description of four new species and reclassification of four preexisting species.</title>
        <authorList>
            <person name="Lee S.D."/>
            <person name="Kim S.-M."/>
            <person name="Byeon Y.-S."/>
            <person name="Yang H.L."/>
            <person name="Kim I.S."/>
        </authorList>
    </citation>
    <scope>NUCLEOTIDE SEQUENCE [LARGE SCALE GENOMIC DNA]</scope>
    <source>
        <strain evidence="1 2">SSW1-49</strain>
    </source>
</reference>
<dbReference type="RefSeq" id="WP_247628378.1">
    <property type="nucleotide sequence ID" value="NZ_JAHWXN010000001.1"/>
</dbReference>
<keyword evidence="2" id="KW-1185">Reference proteome</keyword>
<dbReference type="Pfam" id="PF14486">
    <property type="entry name" value="DUF4432"/>
    <property type="match status" value="1"/>
</dbReference>
<dbReference type="Gene3D" id="2.70.98.10">
    <property type="match status" value="1"/>
</dbReference>
<comment type="caution">
    <text evidence="1">The sequence shown here is derived from an EMBL/GenBank/DDBJ whole genome shotgun (WGS) entry which is preliminary data.</text>
</comment>
<dbReference type="InterPro" id="IPR027839">
    <property type="entry name" value="DUF4432"/>
</dbReference>
<proteinExistence type="predicted"/>
<protein>
    <submittedName>
        <fullName evidence="1">Aldose 1-epimerase family protein</fullName>
    </submittedName>
</protein>
<sequence length="325" mass="34968">MPQVWPEEWAVAHEDLLASAEMYASRHGRVVRVRTFGGWDVELLPDRCLDIGFALHDGTPISWVSPVRDRRPLDRPRDFDWLARFHGGLVTTCGLRGFGAPAADRGQHGDASHLPAGEVAISRTVTADLAEIAVSAVVEDARVFGPSLRLTRTVIVRSTRAGAAALELVDVVENRGPGVAEVGVLYHVNLGAPLVVPGARILVDDDALDQRATTPIDAGVFPAPEDAFQEYVVERSGFAGDAGSVSVHGEVGELRLTWSADTLPHLVQWMYPARGRWALGIEPATSSLLDADAELVALGPGETRRQELRISMSSPEGESTCRAIP</sequence>
<name>A0ABT0FA28_9MICO</name>
<dbReference type="Proteomes" id="UP001300096">
    <property type="component" value="Unassembled WGS sequence"/>
</dbReference>
<organism evidence="1 2">
    <name type="scientific">Microbacterium croceum</name>
    <dbReference type="NCBI Taxonomy" id="2851645"/>
    <lineage>
        <taxon>Bacteria</taxon>
        <taxon>Bacillati</taxon>
        <taxon>Actinomycetota</taxon>
        <taxon>Actinomycetes</taxon>
        <taxon>Micrococcales</taxon>
        <taxon>Microbacteriaceae</taxon>
        <taxon>Microbacterium</taxon>
    </lineage>
</organism>
<accession>A0ABT0FA28</accession>
<gene>
    <name evidence="1" type="ORF">KZC51_02145</name>
</gene>
<dbReference type="EMBL" id="JAHWXN010000001">
    <property type="protein sequence ID" value="MCK2034926.1"/>
    <property type="molecule type" value="Genomic_DNA"/>
</dbReference>